<evidence type="ECO:0000313" key="1">
    <source>
        <dbReference type="EMBL" id="ETR68693.1"/>
    </source>
</evidence>
<dbReference type="EMBL" id="ATBP01000861">
    <property type="protein sequence ID" value="ETR68693.1"/>
    <property type="molecule type" value="Genomic_DNA"/>
</dbReference>
<sequence>LKEQIDKDLKKKSITLTGETKNVLGKADELSLNLLKGGQIPDSKMRRGMEFMESIGFLLSSDSFTRIEFISSIFSQIEELIKITKVEGVSIVKAVTDKELARGGEEEKLEKAVHKNTVSVITGLASLKSAIVSESIQQMIVDIISDMEFNFSKTQYTKKDAKWYLVEAVKKVEKANDMSKSKLDALVNEYSIGITKLREVDWFKSQDLQTEISKYEKYAESGIISDIPENVINKAQDVLDAISEMQNRDLTKMAKTSKKKQLEASSIFEAITDELGSLFATYAPQYAALSGKNKVKYSKLLNEVGRKSKEFEEFTESVVSPKKSVSRTTKFINLHAFRVDNLFLVSYIDNSLYLLTLIKEALKPLEKRFPSVFGKSQMNVSASGKLARAITMSQNIHIDPMRDTITLFAKADLKDRYGAAFEHGMNPSSRSSNTGKFSKFSKIRRWIKQRKKRGVWDDSGWKK</sequence>
<comment type="caution">
    <text evidence="1">The sequence shown here is derived from an EMBL/GenBank/DDBJ whole genome shotgun (WGS) entry which is preliminary data.</text>
</comment>
<dbReference type="Proteomes" id="UP000189670">
    <property type="component" value="Unassembled WGS sequence"/>
</dbReference>
<feature type="non-terminal residue" evidence="1">
    <location>
        <position position="1"/>
    </location>
</feature>
<protein>
    <submittedName>
        <fullName evidence="1">Uncharacterized protein</fullName>
    </submittedName>
</protein>
<name>A0A1V1P1L7_9BACT</name>
<accession>A0A1V1P1L7</accession>
<proteinExistence type="predicted"/>
<evidence type="ECO:0000313" key="2">
    <source>
        <dbReference type="Proteomes" id="UP000189670"/>
    </source>
</evidence>
<gene>
    <name evidence="1" type="ORF">OMM_10265</name>
</gene>
<reference evidence="2" key="1">
    <citation type="submission" date="2012-11" db="EMBL/GenBank/DDBJ databases">
        <authorList>
            <person name="Lucero-Rivera Y.E."/>
            <person name="Tovar-Ramirez D."/>
        </authorList>
    </citation>
    <scope>NUCLEOTIDE SEQUENCE [LARGE SCALE GENOMIC DNA]</scope>
    <source>
        <strain evidence="2">Araruama</strain>
    </source>
</reference>
<dbReference type="AlphaFoldDB" id="A0A1V1P1L7"/>
<organism evidence="1 2">
    <name type="scientific">Candidatus Magnetoglobus multicellularis str. Araruama</name>
    <dbReference type="NCBI Taxonomy" id="890399"/>
    <lineage>
        <taxon>Bacteria</taxon>
        <taxon>Pseudomonadati</taxon>
        <taxon>Thermodesulfobacteriota</taxon>
        <taxon>Desulfobacteria</taxon>
        <taxon>Desulfobacterales</taxon>
        <taxon>Desulfobacteraceae</taxon>
        <taxon>Candidatus Magnetoglobus</taxon>
    </lineage>
</organism>